<evidence type="ECO:0000313" key="3">
    <source>
        <dbReference type="Proteomes" id="UP000233551"/>
    </source>
</evidence>
<keyword evidence="1" id="KW-0472">Membrane</keyword>
<name>A0A2I0HH21_PUNGR</name>
<organism evidence="2 3">
    <name type="scientific">Punica granatum</name>
    <name type="common">Pomegranate</name>
    <dbReference type="NCBI Taxonomy" id="22663"/>
    <lineage>
        <taxon>Eukaryota</taxon>
        <taxon>Viridiplantae</taxon>
        <taxon>Streptophyta</taxon>
        <taxon>Embryophyta</taxon>
        <taxon>Tracheophyta</taxon>
        <taxon>Spermatophyta</taxon>
        <taxon>Magnoliopsida</taxon>
        <taxon>eudicotyledons</taxon>
        <taxon>Gunneridae</taxon>
        <taxon>Pentapetalae</taxon>
        <taxon>rosids</taxon>
        <taxon>malvids</taxon>
        <taxon>Myrtales</taxon>
        <taxon>Lythraceae</taxon>
        <taxon>Punica</taxon>
    </lineage>
</organism>
<feature type="non-terminal residue" evidence="2">
    <location>
        <position position="66"/>
    </location>
</feature>
<keyword evidence="1" id="KW-1133">Transmembrane helix</keyword>
<proteinExistence type="predicted"/>
<keyword evidence="1" id="KW-0812">Transmembrane</keyword>
<reference evidence="2 3" key="1">
    <citation type="submission" date="2017-11" db="EMBL/GenBank/DDBJ databases">
        <title>De-novo sequencing of pomegranate (Punica granatum L.) genome.</title>
        <authorList>
            <person name="Akparov Z."/>
            <person name="Amiraslanov A."/>
            <person name="Hajiyeva S."/>
            <person name="Abbasov M."/>
            <person name="Kaur K."/>
            <person name="Hamwieh A."/>
            <person name="Solovyev V."/>
            <person name="Salamov A."/>
            <person name="Braich B."/>
            <person name="Kosarev P."/>
            <person name="Mahmoud A."/>
            <person name="Hajiyev E."/>
            <person name="Babayeva S."/>
            <person name="Izzatullayeva V."/>
            <person name="Mammadov A."/>
            <person name="Mammadov A."/>
            <person name="Sharifova S."/>
            <person name="Ojaghi J."/>
            <person name="Eynullazada K."/>
            <person name="Bayramov B."/>
            <person name="Abdulazimova A."/>
            <person name="Shahmuradov I."/>
        </authorList>
    </citation>
    <scope>NUCLEOTIDE SEQUENCE [LARGE SCALE GENOMIC DNA]</scope>
    <source>
        <strain evidence="3">cv. AG2017</strain>
        <tissue evidence="2">Leaf</tissue>
    </source>
</reference>
<evidence type="ECO:0000256" key="1">
    <source>
        <dbReference type="SAM" id="Phobius"/>
    </source>
</evidence>
<dbReference type="Proteomes" id="UP000233551">
    <property type="component" value="Unassembled WGS sequence"/>
</dbReference>
<accession>A0A2I0HH21</accession>
<dbReference type="AlphaFoldDB" id="A0A2I0HH21"/>
<comment type="caution">
    <text evidence="2">The sequence shown here is derived from an EMBL/GenBank/DDBJ whole genome shotgun (WGS) entry which is preliminary data.</text>
</comment>
<feature type="transmembrane region" description="Helical" evidence="1">
    <location>
        <begin position="42"/>
        <end position="61"/>
    </location>
</feature>
<protein>
    <submittedName>
        <fullName evidence="2">Uncharacterized protein</fullName>
    </submittedName>
</protein>
<sequence length="66" mass="6839">MWAGDLAICSTTLYSLAFTIFMNASASSSVTFLDGKGELSGVAPSPTAGAFPLSLAVGFSYTRPER</sequence>
<gene>
    <name evidence="2" type="ORF">CRG98_048628</name>
</gene>
<dbReference type="EMBL" id="PGOL01016157">
    <property type="protein sequence ID" value="PKI30981.1"/>
    <property type="molecule type" value="Genomic_DNA"/>
</dbReference>
<keyword evidence="3" id="KW-1185">Reference proteome</keyword>
<evidence type="ECO:0000313" key="2">
    <source>
        <dbReference type="EMBL" id="PKI30981.1"/>
    </source>
</evidence>